<evidence type="ECO:0000259" key="3">
    <source>
        <dbReference type="PROSITE" id="PS51272"/>
    </source>
</evidence>
<keyword evidence="1" id="KW-0677">Repeat</keyword>
<feature type="compositionally biased region" description="Low complexity" evidence="2">
    <location>
        <begin position="409"/>
        <end position="421"/>
    </location>
</feature>
<dbReference type="EMBL" id="JADKNH010000006">
    <property type="protein sequence ID" value="MBF4693632.1"/>
    <property type="molecule type" value="Genomic_DNA"/>
</dbReference>
<evidence type="ECO:0000256" key="2">
    <source>
        <dbReference type="SAM" id="MobiDB-lite"/>
    </source>
</evidence>
<keyword evidence="5" id="KW-1185">Reference proteome</keyword>
<dbReference type="Gene3D" id="2.60.40.1080">
    <property type="match status" value="1"/>
</dbReference>
<dbReference type="Pfam" id="PF00395">
    <property type="entry name" value="SLH"/>
    <property type="match status" value="3"/>
</dbReference>
<feature type="domain" description="SLH" evidence="3">
    <location>
        <begin position="86"/>
        <end position="149"/>
    </location>
</feature>
<dbReference type="Pfam" id="PF02368">
    <property type="entry name" value="Big_2"/>
    <property type="match status" value="1"/>
</dbReference>
<dbReference type="SUPFAM" id="SSF49373">
    <property type="entry name" value="Invasin/intimin cell-adhesion fragments"/>
    <property type="match status" value="1"/>
</dbReference>
<dbReference type="InterPro" id="IPR008964">
    <property type="entry name" value="Invasin/intimin_cell_adhesion"/>
</dbReference>
<dbReference type="Proteomes" id="UP000614200">
    <property type="component" value="Unassembled WGS sequence"/>
</dbReference>
<feature type="domain" description="SLH" evidence="3">
    <location>
        <begin position="151"/>
        <end position="211"/>
    </location>
</feature>
<feature type="region of interest" description="Disordered" evidence="2">
    <location>
        <begin position="409"/>
        <end position="434"/>
    </location>
</feature>
<feature type="domain" description="SLH" evidence="3">
    <location>
        <begin position="27"/>
        <end position="85"/>
    </location>
</feature>
<comment type="caution">
    <text evidence="4">The sequence shown here is derived from an EMBL/GenBank/DDBJ whole genome shotgun (WGS) entry which is preliminary data.</text>
</comment>
<dbReference type="PANTHER" id="PTHR43308">
    <property type="entry name" value="OUTER MEMBRANE PROTEIN ALPHA-RELATED"/>
    <property type="match status" value="1"/>
</dbReference>
<sequence length="954" mass="99643">MKKRKRGDKLIALLTTLILLATMIPVVSFAGPNDIAGHWAENVINEWLSNGLASGYPDNTFRPDAAISRAEFMALVNKAFYFTQGKEIDFKDVKTSDWYYNTVSNAVSAGYITGYPNKMMAPNQSITRQEAAIIIAKVRGLALNSQSISSFSDVSRIAVWSKAYVDAVVEAGYMKGYPDDTFRPNDIVKRGEAVVALNNTLAEAYVVYDKSGTYGPETGMETVDNHVVIKADGVILQNLHITGDLIVSEEVGDGDVTLNNLTVDGETYVRGGGTNSIHINGGKYKSVTVQKTSSGRVRVVATNIDGLKVVISNNAKGQGIVLEGSFESVQVDAPDVAVLTQGETNIKEMTVSISAANSNIDLGQNTVVKKIKVNSEIKITGKGTIDSAEVSVKNVTFETAPTEVVEVIPGAPSTPVTPTTPSGGGDNGNDSGNDTVNVTGVVLSTTSMALTVGGSTGTITATVTPTNATNKSVTWSSSNTGVATVSNGVVTAVAAGTANIKATSVANTTFSAICVVTVKDASSVPAVSSVTTTKDTFTVTFDQNITSISMPNTIVFGSGTYSFDVYYNSDSSRFGHYGLISQTANSMTLAILGDFGDLNNYTSNFKLYTGVDPFTPTVIAQSNAFNFANWADNSTEVSAFMYDQGEIWVTVEDKGQSVLLESLSSGDIQLFDGAGNLISVNFQVGSDYDPYLPSTEFLLAPVSGTFEGMYKVRFAKTGYDPDTDMFTVVNTPMVDATTPSAITLAVGSSNPVGSVTNVAIPAAGGIDTTGAVTGWSYMNGDRIKFTVTDAGSALSEITINSSAYTSGEDYVIATSVSALTVVVTTAETGKTTAVRTFTISVAENAVQATSPSAITLSVGSSNPVGGVTNVAIPAPGGTDSTGTVTGWIATSASAIKITVTDAGFAGSLIQINGSNYTSGQDYNILSTGTLEVVMVTLENGKATVVRKFLITVTP</sequence>
<proteinExistence type="predicted"/>
<organism evidence="4 5">
    <name type="scientific">Fusibacter ferrireducens</name>
    <dbReference type="NCBI Taxonomy" id="2785058"/>
    <lineage>
        <taxon>Bacteria</taxon>
        <taxon>Bacillati</taxon>
        <taxon>Bacillota</taxon>
        <taxon>Clostridia</taxon>
        <taxon>Eubacteriales</taxon>
        <taxon>Eubacteriales Family XII. Incertae Sedis</taxon>
        <taxon>Fusibacter</taxon>
    </lineage>
</organism>
<dbReference type="PANTHER" id="PTHR43308:SF5">
    <property type="entry name" value="S-LAYER PROTEIN _ PEPTIDOGLYCAN ENDO-BETA-N-ACETYLGLUCOSAMINIDASE"/>
    <property type="match status" value="1"/>
</dbReference>
<dbReference type="SMART" id="SM00635">
    <property type="entry name" value="BID_2"/>
    <property type="match status" value="1"/>
</dbReference>
<dbReference type="InterPro" id="IPR001119">
    <property type="entry name" value="SLH_dom"/>
</dbReference>
<dbReference type="RefSeq" id="WP_194701875.1">
    <property type="nucleotide sequence ID" value="NZ_JADKNH010000006.1"/>
</dbReference>
<reference evidence="4 5" key="1">
    <citation type="submission" date="2020-11" db="EMBL/GenBank/DDBJ databases">
        <title>Fusibacter basophilias sp. nov.</title>
        <authorList>
            <person name="Qiu D."/>
        </authorList>
    </citation>
    <scope>NUCLEOTIDE SEQUENCE [LARGE SCALE GENOMIC DNA]</scope>
    <source>
        <strain evidence="4 5">Q10-2</strain>
    </source>
</reference>
<dbReference type="InterPro" id="IPR003343">
    <property type="entry name" value="Big_2"/>
</dbReference>
<dbReference type="PROSITE" id="PS51272">
    <property type="entry name" value="SLH"/>
    <property type="match status" value="3"/>
</dbReference>
<evidence type="ECO:0000313" key="4">
    <source>
        <dbReference type="EMBL" id="MBF4693632.1"/>
    </source>
</evidence>
<dbReference type="InterPro" id="IPR051465">
    <property type="entry name" value="Cell_Envelope_Struct_Comp"/>
</dbReference>
<name>A0ABR9ZT64_9FIRM</name>
<gene>
    <name evidence="4" type="ORF">ISU02_10890</name>
</gene>
<protein>
    <submittedName>
        <fullName evidence="4">S-layer homology domain-containing protein</fullName>
    </submittedName>
</protein>
<accession>A0ABR9ZT64</accession>
<evidence type="ECO:0000256" key="1">
    <source>
        <dbReference type="ARBA" id="ARBA00022737"/>
    </source>
</evidence>
<evidence type="ECO:0000313" key="5">
    <source>
        <dbReference type="Proteomes" id="UP000614200"/>
    </source>
</evidence>